<keyword evidence="5 8" id="KW-0812">Transmembrane</keyword>
<sequence length="273" mass="29356">MRKGLHPVTIAMLLFGFAFLYAPIVILIIFSFNEGKLVSVWSGFSPKWYGELLRDPQILSAAWMSLKIAAMNASVATVLGLFGAYALGRFGAFKGRTLFTGMMTAPLVMPDVITGLATLLLFVGLAWQRGMSTITIAHITFSMCFVAVIVRARLSSLDQSLEEAAMDLGARPAKTFLLITIPMLAPALVAAWLLAFTLSLDDLVIASFVAGPGSTTLPMVVFSKVRLGVSPEINALGTLIVLLVTLCIVVAALIFQRQEAQRLADAQMADRAD</sequence>
<keyword evidence="11" id="KW-1185">Reference proteome</keyword>
<dbReference type="PANTHER" id="PTHR43848">
    <property type="entry name" value="PUTRESCINE TRANSPORT SYSTEM PERMEASE PROTEIN POTI"/>
    <property type="match status" value="1"/>
</dbReference>
<dbReference type="InterPro" id="IPR000515">
    <property type="entry name" value="MetI-like"/>
</dbReference>
<keyword evidence="6 8" id="KW-1133">Transmembrane helix</keyword>
<dbReference type="InterPro" id="IPR051789">
    <property type="entry name" value="Bact_Polyamine_Transport"/>
</dbReference>
<evidence type="ECO:0000256" key="1">
    <source>
        <dbReference type="ARBA" id="ARBA00004651"/>
    </source>
</evidence>
<feature type="transmembrane region" description="Helical" evidence="8">
    <location>
        <begin position="235"/>
        <end position="255"/>
    </location>
</feature>
<protein>
    <submittedName>
        <fullName evidence="10">ABC transporter permease subunit</fullName>
    </submittedName>
</protein>
<organism evidence="10 11">
    <name type="scientific">Marivibrio halodurans</name>
    <dbReference type="NCBI Taxonomy" id="2039722"/>
    <lineage>
        <taxon>Bacteria</taxon>
        <taxon>Pseudomonadati</taxon>
        <taxon>Pseudomonadota</taxon>
        <taxon>Alphaproteobacteria</taxon>
        <taxon>Rhodospirillales</taxon>
        <taxon>Rhodospirillaceae</taxon>
        <taxon>Marivibrio</taxon>
    </lineage>
</organism>
<feature type="transmembrane region" description="Helical" evidence="8">
    <location>
        <begin position="107"/>
        <end position="127"/>
    </location>
</feature>
<evidence type="ECO:0000259" key="9">
    <source>
        <dbReference type="PROSITE" id="PS50928"/>
    </source>
</evidence>
<evidence type="ECO:0000313" key="10">
    <source>
        <dbReference type="EMBL" id="MBP5857815.1"/>
    </source>
</evidence>
<keyword evidence="4" id="KW-1003">Cell membrane</keyword>
<name>A0A8J7S0T9_9PROT</name>
<accession>A0A8J7S0T9</accession>
<keyword evidence="3 8" id="KW-0813">Transport</keyword>
<dbReference type="RefSeq" id="WP_210682390.1">
    <property type="nucleotide sequence ID" value="NZ_JAGMWN010000005.1"/>
</dbReference>
<keyword evidence="7 8" id="KW-0472">Membrane</keyword>
<dbReference type="GO" id="GO:0055085">
    <property type="term" value="P:transmembrane transport"/>
    <property type="evidence" value="ECO:0007669"/>
    <property type="project" value="InterPro"/>
</dbReference>
<dbReference type="InterPro" id="IPR035906">
    <property type="entry name" value="MetI-like_sf"/>
</dbReference>
<gene>
    <name evidence="10" type="ORF">KAJ83_12415</name>
</gene>
<feature type="domain" description="ABC transmembrane type-1" evidence="9">
    <location>
        <begin position="62"/>
        <end position="254"/>
    </location>
</feature>
<evidence type="ECO:0000256" key="7">
    <source>
        <dbReference type="ARBA" id="ARBA00023136"/>
    </source>
</evidence>
<dbReference type="GO" id="GO:0005886">
    <property type="term" value="C:plasma membrane"/>
    <property type="evidence" value="ECO:0007669"/>
    <property type="project" value="UniProtKB-SubCell"/>
</dbReference>
<comment type="subcellular location">
    <subcellularLocation>
        <location evidence="1 8">Cell membrane</location>
        <topology evidence="1 8">Multi-pass membrane protein</topology>
    </subcellularLocation>
</comment>
<evidence type="ECO:0000256" key="8">
    <source>
        <dbReference type="RuleBase" id="RU363032"/>
    </source>
</evidence>
<dbReference type="Pfam" id="PF00528">
    <property type="entry name" value="BPD_transp_1"/>
    <property type="match status" value="1"/>
</dbReference>
<dbReference type="SUPFAM" id="SSF161098">
    <property type="entry name" value="MetI-like"/>
    <property type="match status" value="1"/>
</dbReference>
<dbReference type="CDD" id="cd06261">
    <property type="entry name" value="TM_PBP2"/>
    <property type="match status" value="1"/>
</dbReference>
<evidence type="ECO:0000256" key="4">
    <source>
        <dbReference type="ARBA" id="ARBA00022475"/>
    </source>
</evidence>
<feature type="transmembrane region" description="Helical" evidence="8">
    <location>
        <begin position="133"/>
        <end position="154"/>
    </location>
</feature>
<comment type="similarity">
    <text evidence="2">Belongs to the binding-protein-dependent transport system permease family. CysTW subfamily.</text>
</comment>
<dbReference type="AlphaFoldDB" id="A0A8J7S0T9"/>
<reference evidence="10" key="1">
    <citation type="submission" date="2021-04" db="EMBL/GenBank/DDBJ databases">
        <authorList>
            <person name="Zhang D.-C."/>
        </authorList>
    </citation>
    <scope>NUCLEOTIDE SEQUENCE</scope>
    <source>
        <strain evidence="10">CGMCC 1.15697</strain>
    </source>
</reference>
<dbReference type="PROSITE" id="PS50928">
    <property type="entry name" value="ABC_TM1"/>
    <property type="match status" value="1"/>
</dbReference>
<feature type="transmembrane region" description="Helical" evidence="8">
    <location>
        <begin position="203"/>
        <end position="223"/>
    </location>
</feature>
<evidence type="ECO:0000256" key="6">
    <source>
        <dbReference type="ARBA" id="ARBA00022989"/>
    </source>
</evidence>
<evidence type="ECO:0000313" key="11">
    <source>
        <dbReference type="Proteomes" id="UP000672602"/>
    </source>
</evidence>
<evidence type="ECO:0000256" key="2">
    <source>
        <dbReference type="ARBA" id="ARBA00007069"/>
    </source>
</evidence>
<feature type="transmembrane region" description="Helical" evidence="8">
    <location>
        <begin position="68"/>
        <end position="87"/>
    </location>
</feature>
<proteinExistence type="inferred from homology"/>
<dbReference type="PANTHER" id="PTHR43848:SF2">
    <property type="entry name" value="PUTRESCINE TRANSPORT SYSTEM PERMEASE PROTEIN POTI"/>
    <property type="match status" value="1"/>
</dbReference>
<dbReference type="Proteomes" id="UP000672602">
    <property type="component" value="Unassembled WGS sequence"/>
</dbReference>
<dbReference type="Gene3D" id="1.10.3720.10">
    <property type="entry name" value="MetI-like"/>
    <property type="match status" value="1"/>
</dbReference>
<feature type="transmembrane region" description="Helical" evidence="8">
    <location>
        <begin position="175"/>
        <end position="197"/>
    </location>
</feature>
<evidence type="ECO:0000256" key="5">
    <source>
        <dbReference type="ARBA" id="ARBA00022692"/>
    </source>
</evidence>
<evidence type="ECO:0000256" key="3">
    <source>
        <dbReference type="ARBA" id="ARBA00022448"/>
    </source>
</evidence>
<dbReference type="EMBL" id="JAGMWN010000005">
    <property type="protein sequence ID" value="MBP5857815.1"/>
    <property type="molecule type" value="Genomic_DNA"/>
</dbReference>
<feature type="transmembrane region" description="Helical" evidence="8">
    <location>
        <begin position="12"/>
        <end position="32"/>
    </location>
</feature>
<comment type="caution">
    <text evidence="10">The sequence shown here is derived from an EMBL/GenBank/DDBJ whole genome shotgun (WGS) entry which is preliminary data.</text>
</comment>